<dbReference type="Proteomes" id="UP001190700">
    <property type="component" value="Unassembled WGS sequence"/>
</dbReference>
<comment type="caution">
    <text evidence="5">The sequence shown here is derived from an EMBL/GenBank/DDBJ whole genome shotgun (WGS) entry which is preliminary data.</text>
</comment>
<evidence type="ECO:0000313" key="5">
    <source>
        <dbReference type="EMBL" id="KAK3249130.1"/>
    </source>
</evidence>
<dbReference type="Gene3D" id="3.30.310.10">
    <property type="entry name" value="TATA-Binding Protein"/>
    <property type="match status" value="1"/>
</dbReference>
<dbReference type="Pfam" id="PF00352">
    <property type="entry name" value="TBP"/>
    <property type="match status" value="1"/>
</dbReference>
<proteinExistence type="inferred from homology"/>
<organism evidence="5 6">
    <name type="scientific">Cymbomonas tetramitiformis</name>
    <dbReference type="NCBI Taxonomy" id="36881"/>
    <lineage>
        <taxon>Eukaryota</taxon>
        <taxon>Viridiplantae</taxon>
        <taxon>Chlorophyta</taxon>
        <taxon>Pyramimonadophyceae</taxon>
        <taxon>Pyramimonadales</taxon>
        <taxon>Pyramimonadaceae</taxon>
        <taxon>Cymbomonas</taxon>
    </lineage>
</organism>
<dbReference type="GO" id="GO:0006352">
    <property type="term" value="P:DNA-templated transcription initiation"/>
    <property type="evidence" value="ECO:0007669"/>
    <property type="project" value="InterPro"/>
</dbReference>
<feature type="region of interest" description="Disordered" evidence="4">
    <location>
        <begin position="517"/>
        <end position="544"/>
    </location>
</feature>
<evidence type="ECO:0000256" key="4">
    <source>
        <dbReference type="SAM" id="MobiDB-lite"/>
    </source>
</evidence>
<dbReference type="SUPFAM" id="SSF55945">
    <property type="entry name" value="TATA-box binding protein-like"/>
    <property type="match status" value="1"/>
</dbReference>
<keyword evidence="2" id="KW-0238">DNA-binding</keyword>
<dbReference type="InterPro" id="IPR012295">
    <property type="entry name" value="TBP_dom_sf"/>
</dbReference>
<keyword evidence="3" id="KW-0804">Transcription</keyword>
<dbReference type="GO" id="GO:0003677">
    <property type="term" value="F:DNA binding"/>
    <property type="evidence" value="ECO:0007669"/>
    <property type="project" value="UniProtKB-KW"/>
</dbReference>
<accession>A0AAE0F3M1</accession>
<evidence type="ECO:0000256" key="3">
    <source>
        <dbReference type="ARBA" id="ARBA00023163"/>
    </source>
</evidence>
<dbReference type="InterPro" id="IPR000814">
    <property type="entry name" value="TBP"/>
</dbReference>
<name>A0AAE0F3M1_9CHLO</name>
<comment type="similarity">
    <text evidence="1">Belongs to the TBP family.</text>
</comment>
<protein>
    <submittedName>
        <fullName evidence="5">Uncharacterized protein</fullName>
    </submittedName>
</protein>
<evidence type="ECO:0000256" key="2">
    <source>
        <dbReference type="ARBA" id="ARBA00023125"/>
    </source>
</evidence>
<keyword evidence="6" id="KW-1185">Reference proteome</keyword>
<evidence type="ECO:0000313" key="6">
    <source>
        <dbReference type="Proteomes" id="UP001190700"/>
    </source>
</evidence>
<sequence length="586" mass="67344">MSSTDEADFLVVVKEDGTIEKLVDVYHRPVKYQVVMDVSPSGNVSSQYYETNVFGRRLGGFFVKQDINVRNEERYVVECFDQKRVCGDSVLHIVSVGKALKYDAILKYLIGLVAMIFYYTRTYHRLFCALCVLPRGHFTQQMWPAFSSFIGTRFCDGYTIVRIPSELHIQNDRIVDNEFDLLRDETTHRRRGICANSVLIDALRTYAFDETDHGGFLEMGVDNESYDDVTVENGFARMIHRDDRVAIYKDEVTGEQYLVVYMRLPDYLEDQLYHLLADNTLMRDWKQWSESVEMSNANRYGLARRRAVTAFCFCKLLQYAKYDSITEADKLNWCASLNYMHVTYNLLLSEFNCCANSKHSNRSPCFYRNAYNSKAVNGLHVCEMRPESDATLINDFPRIILFSEAEGSNRASQPRTASSVPRVVDDKETFVHLLEMSQTPMSKATGGKLDLNRMYSENALFTNYNPELFPGLRMSLQEQNARASLFFQGNVIVTGCNTFGAVEKMWNVVEERSKPYLNDSSKSVDTTVADDDKEPTNTHNVPQDFTCEHLTHNYSAMNRQIERLYYRDEDKSNDATASNNDNGVVV</sequence>
<dbReference type="EMBL" id="LGRX02027573">
    <property type="protein sequence ID" value="KAK3249130.1"/>
    <property type="molecule type" value="Genomic_DNA"/>
</dbReference>
<reference evidence="5 6" key="1">
    <citation type="journal article" date="2015" name="Genome Biol. Evol.">
        <title>Comparative Genomics of a Bacterivorous Green Alga Reveals Evolutionary Causalities and Consequences of Phago-Mixotrophic Mode of Nutrition.</title>
        <authorList>
            <person name="Burns J.A."/>
            <person name="Paasch A."/>
            <person name="Narechania A."/>
            <person name="Kim E."/>
        </authorList>
    </citation>
    <scope>NUCLEOTIDE SEQUENCE [LARGE SCALE GENOMIC DNA]</scope>
    <source>
        <strain evidence="5 6">PLY_AMNH</strain>
    </source>
</reference>
<gene>
    <name evidence="5" type="ORF">CYMTET_41393</name>
</gene>
<dbReference type="AlphaFoldDB" id="A0AAE0F3M1"/>
<evidence type="ECO:0000256" key="1">
    <source>
        <dbReference type="ARBA" id="ARBA00005560"/>
    </source>
</evidence>